<feature type="region of interest" description="Disordered" evidence="1">
    <location>
        <begin position="450"/>
        <end position="487"/>
    </location>
</feature>
<feature type="compositionally biased region" description="Low complexity" evidence="1">
    <location>
        <begin position="227"/>
        <end position="236"/>
    </location>
</feature>
<keyword evidence="3" id="KW-1185">Reference proteome</keyword>
<feature type="compositionally biased region" description="Polar residues" evidence="1">
    <location>
        <begin position="1053"/>
        <end position="1084"/>
    </location>
</feature>
<evidence type="ECO:0008006" key="4">
    <source>
        <dbReference type="Google" id="ProtNLM"/>
    </source>
</evidence>
<organism evidence="2 3">
    <name type="scientific">Coccomyxa subellipsoidea</name>
    <dbReference type="NCBI Taxonomy" id="248742"/>
    <lineage>
        <taxon>Eukaryota</taxon>
        <taxon>Viridiplantae</taxon>
        <taxon>Chlorophyta</taxon>
        <taxon>core chlorophytes</taxon>
        <taxon>Trebouxiophyceae</taxon>
        <taxon>Trebouxiophyceae incertae sedis</taxon>
        <taxon>Coccomyxaceae</taxon>
        <taxon>Coccomyxa</taxon>
    </lineage>
</organism>
<proteinExistence type="predicted"/>
<feature type="region of interest" description="Disordered" evidence="1">
    <location>
        <begin position="633"/>
        <end position="844"/>
    </location>
</feature>
<dbReference type="Gene3D" id="3.20.20.80">
    <property type="entry name" value="Glycosidases"/>
    <property type="match status" value="1"/>
</dbReference>
<evidence type="ECO:0000313" key="3">
    <source>
        <dbReference type="Proteomes" id="UP001491310"/>
    </source>
</evidence>
<feature type="region of interest" description="Disordered" evidence="1">
    <location>
        <begin position="502"/>
        <end position="568"/>
    </location>
</feature>
<dbReference type="SUPFAM" id="SSF51445">
    <property type="entry name" value="(Trans)glycosidases"/>
    <property type="match status" value="1"/>
</dbReference>
<feature type="compositionally biased region" description="Low complexity" evidence="1">
    <location>
        <begin position="652"/>
        <end position="725"/>
    </location>
</feature>
<comment type="caution">
    <text evidence="2">The sequence shown here is derived from an EMBL/GenBank/DDBJ whole genome shotgun (WGS) entry which is preliminary data.</text>
</comment>
<feature type="region of interest" description="Disordered" evidence="1">
    <location>
        <begin position="1038"/>
        <end position="1088"/>
    </location>
</feature>
<feature type="compositionally biased region" description="Low complexity" evidence="1">
    <location>
        <begin position="523"/>
        <end position="538"/>
    </location>
</feature>
<dbReference type="EMBL" id="JALJOT010000001">
    <property type="protein sequence ID" value="KAK9918032.1"/>
    <property type="molecule type" value="Genomic_DNA"/>
</dbReference>
<feature type="region of interest" description="Disordered" evidence="1">
    <location>
        <begin position="863"/>
        <end position="889"/>
    </location>
</feature>
<feature type="compositionally biased region" description="Polar residues" evidence="1">
    <location>
        <begin position="357"/>
        <end position="372"/>
    </location>
</feature>
<name>A0ABR2Z235_9CHLO</name>
<reference evidence="2 3" key="1">
    <citation type="journal article" date="2024" name="Nat. Commun.">
        <title>Phylogenomics reveals the evolutionary origins of lichenization in chlorophyte algae.</title>
        <authorList>
            <person name="Puginier C."/>
            <person name="Libourel C."/>
            <person name="Otte J."/>
            <person name="Skaloud P."/>
            <person name="Haon M."/>
            <person name="Grisel S."/>
            <person name="Petersen M."/>
            <person name="Berrin J.G."/>
            <person name="Delaux P.M."/>
            <person name="Dal Grande F."/>
            <person name="Keller J."/>
        </authorList>
    </citation>
    <scope>NUCLEOTIDE SEQUENCE [LARGE SCALE GENOMIC DNA]</scope>
    <source>
        <strain evidence="2 3">SAG 216-7</strain>
    </source>
</reference>
<feature type="compositionally biased region" description="Low complexity" evidence="1">
    <location>
        <begin position="633"/>
        <end position="645"/>
    </location>
</feature>
<evidence type="ECO:0000256" key="1">
    <source>
        <dbReference type="SAM" id="MobiDB-lite"/>
    </source>
</evidence>
<dbReference type="Proteomes" id="UP001491310">
    <property type="component" value="Unassembled WGS sequence"/>
</dbReference>
<feature type="compositionally biased region" description="Polar residues" evidence="1">
    <location>
        <begin position="317"/>
        <end position="337"/>
    </location>
</feature>
<feature type="compositionally biased region" description="Low complexity" evidence="1">
    <location>
        <begin position="276"/>
        <end position="295"/>
    </location>
</feature>
<feature type="region of interest" description="Disordered" evidence="1">
    <location>
        <begin position="130"/>
        <end position="408"/>
    </location>
</feature>
<feature type="compositionally biased region" description="Pro residues" evidence="1">
    <location>
        <begin position="209"/>
        <end position="226"/>
    </location>
</feature>
<feature type="compositionally biased region" description="Low complexity" evidence="1">
    <location>
        <begin position="732"/>
        <end position="756"/>
    </location>
</feature>
<protein>
    <recommendedName>
        <fullName evidence="4">Glycoside hydrolase family 5 domain-containing protein</fullName>
    </recommendedName>
</protein>
<gene>
    <name evidence="2" type="ORF">WJX75_000696</name>
</gene>
<feature type="compositionally biased region" description="Pro residues" evidence="1">
    <location>
        <begin position="155"/>
        <end position="177"/>
    </location>
</feature>
<feature type="compositionally biased region" description="Low complexity" evidence="1">
    <location>
        <begin position="454"/>
        <end position="473"/>
    </location>
</feature>
<sequence>MCSPAKNNRAQACRLCACAGMERKLQLFCLILLTATVQVSATVPLHTLDATHVRSRFSSLPNSFQDSSVPDLDSGDVLAVHGGNRRQLLQNLLSSLAGALLGTTPSTSVQTKTPTPSIFGSNYATPSFFAPSPPPPAMAKAQAPPTPSYTYQQPPSSPTYHEPPPPPSFHTPPPPPNSNSQPTASNKEAPPMGVPPPPPYQSLQSNGNGPPPPPYSRTAPPPPPSMSTPGAVAASATPPPPPVSNPKTLASIIAAPPPPVADCGAGSSNPLKKCPATSATGASAGSLGTTNSASGNQNLQSNNVAGKVLPPPPPPQQNQAVQKSSVAAGSTQLNTGALGNWESASKGDPPPPPIPKTLTSTNNGVTVTNPNQAGGVPVQGANPGAAGSGINSGGSKVVSTGGGNSAGTGSSANLQASAVCGGSSGQKCVAGIVPADLSFLKPVASAPVPQNLQNSAGSTQPSTSSNSASNVNPLQKGTATSASLPGLYQQAKPNPLAVRQMDFQVPNPNPQQIPTTGTQPAMNGNSGQIIPSSGSSSAGSGGIGTGTSAATAVSGSGTANSATTGSGTGIGDFATMVTQLIPLLQQIPTYIQSIEQLFPGGGASGGGGGAAAGAAGGGASAIGGGGAAVASAGASASDGGAAGSAPSDQVVGAGAQPAGAASSGAQPAGSGSAASAQPADGSGAASAQPADGSNAASAQPADGSGAASAQPAGASAGGAAQPAGSASGGGTQPADASAGGAAQPAGSAAGGTAQPADASAGGAQPLSAVGAQPVGSDPSTSTAQGVQGGGAAQPAGGAQQPQDPDAAGAMSLPGPASGAGQPANASNALQPAGAAGATSASGTAQGGVASLSARKVQVQSLLQLGPGPDTPMREGTGGGPGLISGSYGASSAMPLPMTANQSSQQPKQRLYVLPNCLYMIRAGDTCGSSGPSCGLGWDKSSQCGPQQVAGGCCQPGFSCRQDDDGQIKCLPSPAPSYNFSDPTCDPIAYRAPCGKTGDCCPDGWTCQVQMGLSASCQPARSSLIPPSSESLILDYQSPRAMPGYYPGEDGQPPMQQQPISVPQGLSSGIGQAASTNSTAPQAASTGRRRLYQTPATAATTIPATASIAASSATPATPATAATSAPADPATASNSATPNAAAPTNGSAVLPITGIGALNLPQYSGIWGGKWCQSDFDPPSLDNVTKPPCPSVEGAPLPDIHPVFLPPIASLSNGSIFTASGPNGTLQAIALKAFNWGGFDDGSTFLSGLYGNRSVDVGDMATVVYRAQLLGFNAVRLPFRFSDLNLPPKNWSFTCATLTYGQVKMGVSNPMTNDSSMQIPRERVFPAYGAAASGFCNVYIPNVSTLSRFLWVIEYLVGAGMYVIPAYHPADYSVDNTVVSTPNIFLRNWAHLWSSISELPVYNITLQGRIMLDLISEPDIFGLQWTAVANRNGFQYPAIQDLYGPTMQALLTIDDGAFFVLEGTGQAGSFPGMAWGSGFVTDTATLQQYNISDPIPFFENLMGLPELYTRIVFSPHVYGPNVTGWANGTQGQGLWDMMQLGFNWLTTTGYTSKNGTGPMRFPIIVGELGSTLDSEQELDFFRDYQLYATGMRAASRQLPTSLPSWSWYTTSSGSSTLPQMLNGSVIWPAISALTANANTSASSPNRLTSLGLVPWYLSKSTLPAAAQSASGGRRL</sequence>
<feature type="compositionally biased region" description="Low complexity" evidence="1">
    <location>
        <begin position="138"/>
        <end position="154"/>
    </location>
</feature>
<feature type="compositionally biased region" description="Polar residues" evidence="1">
    <location>
        <begin position="510"/>
        <end position="522"/>
    </location>
</feature>
<feature type="region of interest" description="Disordered" evidence="1">
    <location>
        <begin position="1117"/>
        <end position="1142"/>
    </location>
</feature>
<feature type="compositionally biased region" description="Low complexity" evidence="1">
    <location>
        <begin position="823"/>
        <end position="844"/>
    </location>
</feature>
<evidence type="ECO:0000313" key="2">
    <source>
        <dbReference type="EMBL" id="KAK9918032.1"/>
    </source>
</evidence>
<dbReference type="PRINTS" id="PR01217">
    <property type="entry name" value="PRICHEXTENSN"/>
</dbReference>
<feature type="compositionally biased region" description="Low complexity" evidence="1">
    <location>
        <begin position="792"/>
        <end position="809"/>
    </location>
</feature>
<dbReference type="InterPro" id="IPR017853">
    <property type="entry name" value="GH"/>
</dbReference>
<accession>A0ABR2Z235</accession>
<feature type="compositionally biased region" description="Low complexity" evidence="1">
    <location>
        <begin position="546"/>
        <end position="565"/>
    </location>
</feature>